<evidence type="ECO:0000259" key="2">
    <source>
        <dbReference type="Pfam" id="PF00561"/>
    </source>
</evidence>
<dbReference type="PANTHER" id="PTHR43798">
    <property type="entry name" value="MONOACYLGLYCEROL LIPASE"/>
    <property type="match status" value="1"/>
</dbReference>
<accession>A0A643JPP0</accession>
<evidence type="ECO:0000256" key="1">
    <source>
        <dbReference type="SAM" id="MobiDB-lite"/>
    </source>
</evidence>
<dbReference type="InterPro" id="IPR029058">
    <property type="entry name" value="AB_hydrolase_fold"/>
</dbReference>
<dbReference type="EMBL" id="VZUS01000004">
    <property type="protein sequence ID" value="KAB1185395.1"/>
    <property type="molecule type" value="Genomic_DNA"/>
</dbReference>
<feature type="region of interest" description="Disordered" evidence="1">
    <location>
        <begin position="1"/>
        <end position="20"/>
    </location>
</feature>
<feature type="compositionally biased region" description="Basic and acidic residues" evidence="1">
    <location>
        <begin position="8"/>
        <end position="20"/>
    </location>
</feature>
<dbReference type="Pfam" id="PF00561">
    <property type="entry name" value="Abhydrolase_1"/>
    <property type="match status" value="1"/>
</dbReference>
<dbReference type="Gene3D" id="3.40.50.1820">
    <property type="entry name" value="alpha/beta hydrolase"/>
    <property type="match status" value="1"/>
</dbReference>
<dbReference type="AlphaFoldDB" id="A0A643JPP0"/>
<reference evidence="3" key="1">
    <citation type="submission" date="2019-09" db="EMBL/GenBank/DDBJ databases">
        <title>Genomic analysis of Haloferax sp. CBA1149.</title>
        <authorList>
            <person name="Roh S.W."/>
        </authorList>
    </citation>
    <scope>NUCLEOTIDE SEQUENCE</scope>
    <source>
        <strain evidence="3">CBA1149</strain>
    </source>
</reference>
<evidence type="ECO:0000313" key="3">
    <source>
        <dbReference type="EMBL" id="KAB1185395.1"/>
    </source>
</evidence>
<feature type="domain" description="AB hydrolase-1" evidence="2">
    <location>
        <begin position="66"/>
        <end position="309"/>
    </location>
</feature>
<dbReference type="GO" id="GO:0016020">
    <property type="term" value="C:membrane"/>
    <property type="evidence" value="ECO:0007669"/>
    <property type="project" value="TreeGrafter"/>
</dbReference>
<name>A0A643JPP0_9EURY</name>
<keyword evidence="3" id="KW-0378">Hydrolase</keyword>
<proteinExistence type="predicted"/>
<dbReference type="InterPro" id="IPR000073">
    <property type="entry name" value="AB_hydrolase_1"/>
</dbReference>
<sequence length="324" mass="35316">MSTSADSRTPEHSSPAEETWRGGFEAAQRTLFDAVGLDAKSTFIDLGHPYGRTHVFEAGSSTDDVPLLFVHGTAAFGAFLSPLMAQFGDARVVGFDRPGYGLSEAFVCTEQNLRQTVVDVIGGVVDELNIEQVDLVGHSMGGHAGILFANAHPERVRNLLLVGGIPAFPGTRPPLPLRALTVPLLNRVIRRLQKPDEAGVLDIAEVFGERDAIQDYPAFIQAIAAHERDPNSAAAGLSEFNALLSIRGWHRSVRISDEELRGLEHPTTMVWGEHDPLGRPDDVRASVQLIPNARFESVASGHIPYLRHPEQCAQFIREARKSPQ</sequence>
<gene>
    <name evidence="3" type="ORF">Hfx1149_15175</name>
</gene>
<dbReference type="PRINTS" id="PR00111">
    <property type="entry name" value="ABHYDROLASE"/>
</dbReference>
<dbReference type="PANTHER" id="PTHR43798:SF33">
    <property type="entry name" value="HYDROLASE, PUTATIVE (AFU_ORTHOLOGUE AFUA_2G14860)-RELATED"/>
    <property type="match status" value="1"/>
</dbReference>
<organism evidence="3">
    <name type="scientific">Haloferax sp. CBA1149</name>
    <dbReference type="NCBI Taxonomy" id="2650753"/>
    <lineage>
        <taxon>Archaea</taxon>
        <taxon>Methanobacteriati</taxon>
        <taxon>Methanobacteriota</taxon>
        <taxon>Stenosarchaea group</taxon>
        <taxon>Halobacteria</taxon>
        <taxon>Halobacteriales</taxon>
        <taxon>Haloferacaceae</taxon>
        <taxon>Haloferax</taxon>
    </lineage>
</organism>
<protein>
    <submittedName>
        <fullName evidence="3">Alpha/beta hydrolase</fullName>
    </submittedName>
</protein>
<dbReference type="InterPro" id="IPR050266">
    <property type="entry name" value="AB_hydrolase_sf"/>
</dbReference>
<dbReference type="RefSeq" id="WP_151139566.1">
    <property type="nucleotide sequence ID" value="NZ_VZUS01000004.1"/>
</dbReference>
<comment type="caution">
    <text evidence="3">The sequence shown here is derived from an EMBL/GenBank/DDBJ whole genome shotgun (WGS) entry which is preliminary data.</text>
</comment>
<dbReference type="SUPFAM" id="SSF53474">
    <property type="entry name" value="alpha/beta-Hydrolases"/>
    <property type="match status" value="1"/>
</dbReference>
<dbReference type="GO" id="GO:0016787">
    <property type="term" value="F:hydrolase activity"/>
    <property type="evidence" value="ECO:0007669"/>
    <property type="project" value="UniProtKB-KW"/>
</dbReference>